<evidence type="ECO:0000256" key="2">
    <source>
        <dbReference type="ARBA" id="ARBA00022801"/>
    </source>
</evidence>
<name>A0ABN6PCY7_9PROT</name>
<dbReference type="InterPro" id="IPR029001">
    <property type="entry name" value="ITPase-like_fam"/>
</dbReference>
<comment type="catalytic activity">
    <reaction evidence="4">
        <text>a 2'-deoxyribonucleoside 5'-triphosphate + H2O = a 2'-deoxyribonucleoside 5'-phosphate + diphosphate + H(+)</text>
        <dbReference type="Rhea" id="RHEA:44644"/>
        <dbReference type="ChEBI" id="CHEBI:15377"/>
        <dbReference type="ChEBI" id="CHEBI:15378"/>
        <dbReference type="ChEBI" id="CHEBI:33019"/>
        <dbReference type="ChEBI" id="CHEBI:61560"/>
        <dbReference type="ChEBI" id="CHEBI:65317"/>
        <dbReference type="EC" id="3.6.1.9"/>
    </reaction>
</comment>
<comment type="caution">
    <text evidence="4">Lacks conserved residue(s) required for the propagation of feature annotation.</text>
</comment>
<keyword evidence="3 4" id="KW-0546">Nucleotide metabolism</keyword>
<dbReference type="Proteomes" id="UP000831327">
    <property type="component" value="Chromosome"/>
</dbReference>
<dbReference type="SUPFAM" id="SSF52972">
    <property type="entry name" value="ITPase-like"/>
    <property type="match status" value="1"/>
</dbReference>
<gene>
    <name evidence="5" type="ORF">Rmf_51320</name>
</gene>
<comment type="cofactor">
    <cofactor evidence="1 4">
        <name>a divalent metal cation</name>
        <dbReference type="ChEBI" id="CHEBI:60240"/>
    </cofactor>
</comment>
<comment type="function">
    <text evidence="4">Nucleoside triphosphate pyrophosphatase. May have a dual role in cell division arrest and in preventing the incorporation of modified nucleotides into cellular nucleic acids.</text>
</comment>
<protein>
    <recommendedName>
        <fullName evidence="4">Nucleoside triphosphate pyrophosphatase</fullName>
        <ecNumber evidence="4">3.6.1.9</ecNumber>
    </recommendedName>
    <alternativeName>
        <fullName evidence="4">Nucleotide pyrophosphatase</fullName>
        <shortName evidence="4">Nucleotide PPase</shortName>
    </alternativeName>
</protein>
<evidence type="ECO:0000313" key="6">
    <source>
        <dbReference type="Proteomes" id="UP000831327"/>
    </source>
</evidence>
<dbReference type="Gene3D" id="3.90.950.10">
    <property type="match status" value="1"/>
</dbReference>
<comment type="similarity">
    <text evidence="4">Belongs to the Maf family.</text>
</comment>
<dbReference type="Pfam" id="PF02545">
    <property type="entry name" value="Maf"/>
    <property type="match status" value="1"/>
</dbReference>
<dbReference type="PIRSF" id="PIRSF006305">
    <property type="entry name" value="Maf"/>
    <property type="match status" value="1"/>
</dbReference>
<evidence type="ECO:0000256" key="1">
    <source>
        <dbReference type="ARBA" id="ARBA00001968"/>
    </source>
</evidence>
<evidence type="ECO:0000256" key="4">
    <source>
        <dbReference type="HAMAP-Rule" id="MF_00528"/>
    </source>
</evidence>
<evidence type="ECO:0000256" key="3">
    <source>
        <dbReference type="ARBA" id="ARBA00023080"/>
    </source>
</evidence>
<reference evidence="5 6" key="1">
    <citation type="journal article" date="2016" name="Microbes Environ.">
        <title>Phylogenetically diverse aerobic anoxygenic phototrophic bacteria isolated from epilithic biofilms in Tama river, Japan.</title>
        <authorList>
            <person name="Hirose S."/>
            <person name="Matsuura K."/>
            <person name="Haruta S."/>
        </authorList>
    </citation>
    <scope>NUCLEOTIDE SEQUENCE [LARGE SCALE GENOMIC DNA]</scope>
    <source>
        <strain evidence="5 6">S08</strain>
    </source>
</reference>
<sequence>MMQADMPRLVLASASMARRALLDAAGLRFEALPAAVDEAAIKQAAQAEDIPAADTAMMLADAKAERIARRDPEALVIGCDQLLVCDGRWYDKPPDISAARTQLLELRGRTHDLVTAVVCHRHGARVWQHLARPRMTMRQFSDAFLDAYLTAEGDRVLGSVGAYRLEGPGVQLFARIQGDQAAILGLPLMELLGFLRQHGVLPD</sequence>
<feature type="active site" description="Proton acceptor" evidence="4">
    <location>
        <position position="80"/>
    </location>
</feature>
<accession>A0ABN6PCY7</accession>
<organism evidence="5 6">
    <name type="scientific">Roseomonas fluvialis</name>
    <dbReference type="NCBI Taxonomy" id="1750527"/>
    <lineage>
        <taxon>Bacteria</taxon>
        <taxon>Pseudomonadati</taxon>
        <taxon>Pseudomonadota</taxon>
        <taxon>Alphaproteobacteria</taxon>
        <taxon>Acetobacterales</taxon>
        <taxon>Roseomonadaceae</taxon>
        <taxon>Roseomonas</taxon>
    </lineage>
</organism>
<dbReference type="EMBL" id="AP025637">
    <property type="protein sequence ID" value="BDG75203.1"/>
    <property type="molecule type" value="Genomic_DNA"/>
</dbReference>
<evidence type="ECO:0000313" key="5">
    <source>
        <dbReference type="EMBL" id="BDG75203.1"/>
    </source>
</evidence>
<dbReference type="InterPro" id="IPR003697">
    <property type="entry name" value="Maf-like"/>
</dbReference>
<dbReference type="PANTHER" id="PTHR43213:SF5">
    <property type="entry name" value="BIFUNCTIONAL DTTP_UTP PYROPHOSPHATASE_METHYLTRANSFERASE PROTEIN-RELATED"/>
    <property type="match status" value="1"/>
</dbReference>
<dbReference type="CDD" id="cd00555">
    <property type="entry name" value="Maf"/>
    <property type="match status" value="1"/>
</dbReference>
<keyword evidence="2 4" id="KW-0378">Hydrolase</keyword>
<dbReference type="EC" id="3.6.1.9" evidence="4"/>
<dbReference type="HAMAP" id="MF_00528">
    <property type="entry name" value="Maf"/>
    <property type="match status" value="1"/>
</dbReference>
<dbReference type="PANTHER" id="PTHR43213">
    <property type="entry name" value="BIFUNCTIONAL DTTP/UTP PYROPHOSPHATASE/METHYLTRANSFERASE PROTEIN-RELATED"/>
    <property type="match status" value="1"/>
</dbReference>
<proteinExistence type="inferred from homology"/>
<dbReference type="RefSeq" id="WP_244457293.1">
    <property type="nucleotide sequence ID" value="NZ_AP025637.1"/>
</dbReference>
<comment type="subcellular location">
    <subcellularLocation>
        <location evidence="4">Cytoplasm</location>
    </subcellularLocation>
</comment>
<keyword evidence="4" id="KW-0963">Cytoplasm</keyword>
<keyword evidence="6" id="KW-1185">Reference proteome</keyword>
<comment type="catalytic activity">
    <reaction evidence="4">
        <text>a ribonucleoside 5'-triphosphate + H2O = a ribonucleoside 5'-phosphate + diphosphate + H(+)</text>
        <dbReference type="Rhea" id="RHEA:23996"/>
        <dbReference type="ChEBI" id="CHEBI:15377"/>
        <dbReference type="ChEBI" id="CHEBI:15378"/>
        <dbReference type="ChEBI" id="CHEBI:33019"/>
        <dbReference type="ChEBI" id="CHEBI:58043"/>
        <dbReference type="ChEBI" id="CHEBI:61557"/>
        <dbReference type="EC" id="3.6.1.9"/>
    </reaction>
</comment>